<comment type="caution">
    <text evidence="1">The sequence shown here is derived from an EMBL/GenBank/DDBJ whole genome shotgun (WGS) entry which is preliminary data.</text>
</comment>
<dbReference type="EMBL" id="VLKK01000004">
    <property type="protein sequence ID" value="TWH95271.1"/>
    <property type="molecule type" value="Genomic_DNA"/>
</dbReference>
<evidence type="ECO:0000313" key="1">
    <source>
        <dbReference type="EMBL" id="TWH95271.1"/>
    </source>
</evidence>
<accession>A0A562KIQ6</accession>
<dbReference type="AlphaFoldDB" id="A0A562KIQ6"/>
<organism evidence="1 2">
    <name type="scientific">Sphingobium wenxiniae (strain DSM 21828 / CGMCC 1.7748 / JZ-1)</name>
    <dbReference type="NCBI Taxonomy" id="595605"/>
    <lineage>
        <taxon>Bacteria</taxon>
        <taxon>Pseudomonadati</taxon>
        <taxon>Pseudomonadota</taxon>
        <taxon>Alphaproteobacteria</taxon>
        <taxon>Sphingomonadales</taxon>
        <taxon>Sphingomonadaceae</taxon>
        <taxon>Sphingobium</taxon>
    </lineage>
</organism>
<name>A0A562KIQ6_SPHWJ</name>
<protein>
    <submittedName>
        <fullName evidence="1">Uncharacterized protein</fullName>
    </submittedName>
</protein>
<dbReference type="RefSeq" id="WP_021247209.1">
    <property type="nucleotide sequence ID" value="NZ_VLKK01000004.1"/>
</dbReference>
<proteinExistence type="predicted"/>
<keyword evidence="2" id="KW-1185">Reference proteome</keyword>
<dbReference type="Proteomes" id="UP000316624">
    <property type="component" value="Unassembled WGS sequence"/>
</dbReference>
<evidence type="ECO:0000313" key="2">
    <source>
        <dbReference type="Proteomes" id="UP000316624"/>
    </source>
</evidence>
<sequence>MTILPEQKIAAVLQLDRHIFDWKPFHATHASILSRSPGKQNPTTLSNAAQTPLLTLNMAVLALELAGSRGLHDSPLRFVELQVGYRGKDFTNADHAAGIIPKRDIFFGVSLNIKDLFFKNSRSRVARRSAAASTIFRCPTPPSMTIDRPRCAGRPLRRP</sequence>
<gene>
    <name evidence="1" type="ORF">IQ35_01527</name>
</gene>
<reference evidence="1 2" key="1">
    <citation type="journal article" date="2015" name="Stand. Genomic Sci.">
        <title>Genomic Encyclopedia of Bacterial and Archaeal Type Strains, Phase III: the genomes of soil and plant-associated and newly described type strains.</title>
        <authorList>
            <person name="Whitman W.B."/>
            <person name="Woyke T."/>
            <person name="Klenk H.P."/>
            <person name="Zhou Y."/>
            <person name="Lilburn T.G."/>
            <person name="Beck B.J."/>
            <person name="De Vos P."/>
            <person name="Vandamme P."/>
            <person name="Eisen J.A."/>
            <person name="Garrity G."/>
            <person name="Hugenholtz P."/>
            <person name="Kyrpides N.C."/>
        </authorList>
    </citation>
    <scope>NUCLEOTIDE SEQUENCE [LARGE SCALE GENOMIC DNA]</scope>
    <source>
        <strain evidence="1 2">CGMCC 1.7748</strain>
    </source>
</reference>